<evidence type="ECO:0000256" key="1">
    <source>
        <dbReference type="SAM" id="MobiDB-lite"/>
    </source>
</evidence>
<dbReference type="GO" id="GO:0003676">
    <property type="term" value="F:nucleic acid binding"/>
    <property type="evidence" value="ECO:0007669"/>
    <property type="project" value="InterPro"/>
</dbReference>
<dbReference type="SUPFAM" id="SSF57756">
    <property type="entry name" value="Retrovirus zinc finger-like domains"/>
    <property type="match status" value="1"/>
</dbReference>
<dbReference type="Pfam" id="PF14223">
    <property type="entry name" value="Retrotran_gag_2"/>
    <property type="match status" value="1"/>
</dbReference>
<dbReference type="InterPro" id="IPR036875">
    <property type="entry name" value="Znf_CCHC_sf"/>
</dbReference>
<name>A0AAV5JLN0_9ROSI</name>
<evidence type="ECO:0000313" key="3">
    <source>
        <dbReference type="Proteomes" id="UP001054252"/>
    </source>
</evidence>
<evidence type="ECO:0000313" key="2">
    <source>
        <dbReference type="EMBL" id="GKV15484.1"/>
    </source>
</evidence>
<reference evidence="2 3" key="1">
    <citation type="journal article" date="2021" name="Commun. Biol.">
        <title>The genome of Shorea leprosula (Dipterocarpaceae) highlights the ecological relevance of drought in aseasonal tropical rainforests.</title>
        <authorList>
            <person name="Ng K.K.S."/>
            <person name="Kobayashi M.J."/>
            <person name="Fawcett J.A."/>
            <person name="Hatakeyama M."/>
            <person name="Paape T."/>
            <person name="Ng C.H."/>
            <person name="Ang C.C."/>
            <person name="Tnah L.H."/>
            <person name="Lee C.T."/>
            <person name="Nishiyama T."/>
            <person name="Sese J."/>
            <person name="O'Brien M.J."/>
            <person name="Copetti D."/>
            <person name="Mohd Noor M.I."/>
            <person name="Ong R.C."/>
            <person name="Putra M."/>
            <person name="Sireger I.Z."/>
            <person name="Indrioko S."/>
            <person name="Kosugi Y."/>
            <person name="Izuno A."/>
            <person name="Isagi Y."/>
            <person name="Lee S.L."/>
            <person name="Shimizu K.K."/>
        </authorList>
    </citation>
    <scope>NUCLEOTIDE SEQUENCE [LARGE SCALE GENOMIC DNA]</scope>
    <source>
        <strain evidence="2">214</strain>
    </source>
</reference>
<comment type="caution">
    <text evidence="2">The sequence shown here is derived from an EMBL/GenBank/DDBJ whole genome shotgun (WGS) entry which is preliminary data.</text>
</comment>
<dbReference type="EMBL" id="BPVZ01000043">
    <property type="protein sequence ID" value="GKV15484.1"/>
    <property type="molecule type" value="Genomic_DNA"/>
</dbReference>
<dbReference type="Proteomes" id="UP001054252">
    <property type="component" value="Unassembled WGS sequence"/>
</dbReference>
<evidence type="ECO:0008006" key="4">
    <source>
        <dbReference type="Google" id="ProtNLM"/>
    </source>
</evidence>
<sequence>MLANEPKAWLVTMNGSYVPIKVVRDIKVPKEEIEWTNEDLKKIKINNKAINILQCALNPTEFNRTSRFDTTKEILDMLEITCERMNQVKEPKINRLIHMFELFNMKPNENIGDMYTRFNDTVTNLKALRKLDALIGSLMTYEIDIQHDDEVEVVEKKKNVAFKASKQKEESKDDASDDEDISTLVSREVRRFMKKKNFKSRLTKKDEGKSSKKNVKSYECNKMGHNRNECPPLKKGKKKDKIGMKKKAFVATWNDGETSSMKSESSFKNDVANLCFIA</sequence>
<dbReference type="PANTHER" id="PTHR34676:SF17">
    <property type="entry name" value="OS06G0684500 PROTEIN"/>
    <property type="match status" value="1"/>
</dbReference>
<dbReference type="GO" id="GO:0008270">
    <property type="term" value="F:zinc ion binding"/>
    <property type="evidence" value="ECO:0007669"/>
    <property type="project" value="InterPro"/>
</dbReference>
<keyword evidence="3" id="KW-1185">Reference proteome</keyword>
<dbReference type="AlphaFoldDB" id="A0AAV5JLN0"/>
<accession>A0AAV5JLN0</accession>
<protein>
    <recommendedName>
        <fullName evidence="4">CCHC-type domain-containing protein</fullName>
    </recommendedName>
</protein>
<organism evidence="2 3">
    <name type="scientific">Rubroshorea leprosula</name>
    <dbReference type="NCBI Taxonomy" id="152421"/>
    <lineage>
        <taxon>Eukaryota</taxon>
        <taxon>Viridiplantae</taxon>
        <taxon>Streptophyta</taxon>
        <taxon>Embryophyta</taxon>
        <taxon>Tracheophyta</taxon>
        <taxon>Spermatophyta</taxon>
        <taxon>Magnoliopsida</taxon>
        <taxon>eudicotyledons</taxon>
        <taxon>Gunneridae</taxon>
        <taxon>Pentapetalae</taxon>
        <taxon>rosids</taxon>
        <taxon>malvids</taxon>
        <taxon>Malvales</taxon>
        <taxon>Dipterocarpaceae</taxon>
        <taxon>Rubroshorea</taxon>
    </lineage>
</organism>
<feature type="region of interest" description="Disordered" evidence="1">
    <location>
        <begin position="222"/>
        <end position="242"/>
    </location>
</feature>
<proteinExistence type="predicted"/>
<dbReference type="PANTHER" id="PTHR34676">
    <property type="entry name" value="DUF4219 DOMAIN-CONTAINING PROTEIN-RELATED"/>
    <property type="match status" value="1"/>
</dbReference>
<gene>
    <name evidence="2" type="ORF">SLEP1_g26271</name>
</gene>